<feature type="transmembrane region" description="Helical" evidence="5">
    <location>
        <begin position="185"/>
        <end position="205"/>
    </location>
</feature>
<reference evidence="7" key="1">
    <citation type="submission" date="2020-11" db="EMBL/GenBank/DDBJ databases">
        <title>Gallus gallus (Chicken) genome, bGalGal1, GRCg7b, maternal haplotype autosomes + Z &amp; W.</title>
        <authorList>
            <person name="Warren W."/>
            <person name="Formenti G."/>
            <person name="Fedrigo O."/>
            <person name="Haase B."/>
            <person name="Mountcastle J."/>
            <person name="Balacco J."/>
            <person name="Tracey A."/>
            <person name="Schneider V."/>
            <person name="Okimoto R."/>
            <person name="Cheng H."/>
            <person name="Hawken R."/>
            <person name="Howe K."/>
            <person name="Jarvis E.D."/>
        </authorList>
    </citation>
    <scope>NUCLEOTIDE SEQUENCE [LARGE SCALE GENOMIC DNA]</scope>
    <source>
        <strain evidence="7">Broiler</strain>
    </source>
</reference>
<gene>
    <name evidence="7" type="primary">LOC769554</name>
</gene>
<keyword evidence="4 5" id="KW-0472">Membrane</keyword>
<evidence type="ECO:0000256" key="3">
    <source>
        <dbReference type="ARBA" id="ARBA00022989"/>
    </source>
</evidence>
<sequence>MAGSLSELVQYRKLLLMILVLGIGGTHLGGFQLSVINYTSLYIQKFINETWLERYGSALHQETLTLFWSFIVSIYCIGGVIGCLCSGYLAAKYGKKKCLLINDVVLIIATLNTGFSRRAKSFEMILIGRFLEGICAAGAVSSVMNEIFTLSARSSAFVIGGIIIWLGLAFTGMIFPFAVMTLGPFCFLIFIAVLVVSSVLIYLFVPETKGKSTFEITEEFKTRRYKKKRHQTVENNVTEEKIYCTKL</sequence>
<organism evidence="7 8">
    <name type="scientific">Gallus gallus</name>
    <name type="common">Chicken</name>
    <dbReference type="NCBI Taxonomy" id="9031"/>
    <lineage>
        <taxon>Eukaryota</taxon>
        <taxon>Metazoa</taxon>
        <taxon>Chordata</taxon>
        <taxon>Craniata</taxon>
        <taxon>Vertebrata</taxon>
        <taxon>Euteleostomi</taxon>
        <taxon>Archelosauria</taxon>
        <taxon>Archosauria</taxon>
        <taxon>Dinosauria</taxon>
        <taxon>Saurischia</taxon>
        <taxon>Theropoda</taxon>
        <taxon>Coelurosauria</taxon>
        <taxon>Aves</taxon>
        <taxon>Neognathae</taxon>
        <taxon>Galloanserae</taxon>
        <taxon>Galliformes</taxon>
        <taxon>Phasianidae</taxon>
        <taxon>Phasianinae</taxon>
        <taxon>Gallus</taxon>
    </lineage>
</organism>
<keyword evidence="8" id="KW-1185">Reference proteome</keyword>
<evidence type="ECO:0000256" key="4">
    <source>
        <dbReference type="ARBA" id="ARBA00023136"/>
    </source>
</evidence>
<proteinExistence type="predicted"/>
<evidence type="ECO:0000313" key="7">
    <source>
        <dbReference type="Ensembl" id="ENSGALP00010039218.1"/>
    </source>
</evidence>
<feature type="transmembrane region" description="Helical" evidence="5">
    <location>
        <begin position="156"/>
        <end position="179"/>
    </location>
</feature>
<evidence type="ECO:0000256" key="2">
    <source>
        <dbReference type="ARBA" id="ARBA00022692"/>
    </source>
</evidence>
<dbReference type="Ensembl" id="ENSGALT00010063536.1">
    <property type="protein sequence ID" value="ENSGALP00010039218.1"/>
    <property type="gene ID" value="ENSGALG00010026059.1"/>
</dbReference>
<accession>A0A8V1AAC4</accession>
<feature type="domain" description="Major facilitator superfamily (MFS) profile" evidence="6">
    <location>
        <begin position="18"/>
        <end position="247"/>
    </location>
</feature>
<dbReference type="GeneTree" id="ENSGT00940000165145"/>
<dbReference type="GO" id="GO:0022857">
    <property type="term" value="F:transmembrane transporter activity"/>
    <property type="evidence" value="ECO:0007669"/>
    <property type="project" value="InterPro"/>
</dbReference>
<dbReference type="PROSITE" id="PS50850">
    <property type="entry name" value="MFS"/>
    <property type="match status" value="1"/>
</dbReference>
<protein>
    <recommendedName>
        <fullName evidence="6">Major facilitator superfamily (MFS) profile domain-containing protein</fullName>
    </recommendedName>
</protein>
<dbReference type="AlphaFoldDB" id="A0A8V1AAC4"/>
<dbReference type="Pfam" id="PF00083">
    <property type="entry name" value="Sugar_tr"/>
    <property type="match status" value="1"/>
</dbReference>
<feature type="transmembrane region" description="Helical" evidence="5">
    <location>
        <begin position="98"/>
        <end position="115"/>
    </location>
</feature>
<dbReference type="Gene3D" id="1.20.1250.20">
    <property type="entry name" value="MFS general substrate transporter like domains"/>
    <property type="match status" value="2"/>
</dbReference>
<evidence type="ECO:0000256" key="1">
    <source>
        <dbReference type="ARBA" id="ARBA00004141"/>
    </source>
</evidence>
<comment type="subcellular location">
    <subcellularLocation>
        <location evidence="1">Membrane</location>
        <topology evidence="1">Multi-pass membrane protein</topology>
    </subcellularLocation>
</comment>
<dbReference type="OrthoDB" id="4540492at2759"/>
<dbReference type="PANTHER" id="PTHR23503:SF54">
    <property type="entry name" value="MAJOR FACILITATOR SUPERFAMILY (MFS) PROFILE DOMAIN-CONTAINING PROTEIN"/>
    <property type="match status" value="1"/>
</dbReference>
<keyword evidence="3 5" id="KW-1133">Transmembrane helix</keyword>
<dbReference type="GO" id="GO:0016020">
    <property type="term" value="C:membrane"/>
    <property type="evidence" value="ECO:0007669"/>
    <property type="project" value="UniProtKB-SubCell"/>
</dbReference>
<dbReference type="InterPro" id="IPR036259">
    <property type="entry name" value="MFS_trans_sf"/>
</dbReference>
<evidence type="ECO:0000313" key="8">
    <source>
        <dbReference type="Proteomes" id="UP000000539"/>
    </source>
</evidence>
<keyword evidence="2 5" id="KW-0812">Transmembrane</keyword>
<feature type="transmembrane region" description="Helical" evidence="5">
    <location>
        <begin position="66"/>
        <end position="91"/>
    </location>
</feature>
<name>A0A8V1AAC4_CHICK</name>
<dbReference type="InterPro" id="IPR020846">
    <property type="entry name" value="MFS_dom"/>
</dbReference>
<evidence type="ECO:0000256" key="5">
    <source>
        <dbReference type="SAM" id="Phobius"/>
    </source>
</evidence>
<dbReference type="InterPro" id="IPR005828">
    <property type="entry name" value="MFS_sugar_transport-like"/>
</dbReference>
<evidence type="ECO:0000259" key="6">
    <source>
        <dbReference type="PROSITE" id="PS50850"/>
    </source>
</evidence>
<feature type="transmembrane region" description="Helical" evidence="5">
    <location>
        <begin position="121"/>
        <end position="144"/>
    </location>
</feature>
<reference evidence="7" key="2">
    <citation type="submission" date="2025-08" db="UniProtKB">
        <authorList>
            <consortium name="Ensembl"/>
        </authorList>
    </citation>
    <scope>IDENTIFICATION</scope>
    <source>
        <strain evidence="7">broiler</strain>
    </source>
</reference>
<reference evidence="7" key="3">
    <citation type="submission" date="2025-09" db="UniProtKB">
        <authorList>
            <consortium name="Ensembl"/>
        </authorList>
    </citation>
    <scope>IDENTIFICATION</scope>
    <source>
        <strain evidence="7">broiler</strain>
    </source>
</reference>
<dbReference type="SUPFAM" id="SSF103473">
    <property type="entry name" value="MFS general substrate transporter"/>
    <property type="match status" value="1"/>
</dbReference>
<dbReference type="PANTHER" id="PTHR23503">
    <property type="entry name" value="SOLUTE CARRIER FAMILY 2"/>
    <property type="match status" value="1"/>
</dbReference>
<dbReference type="InterPro" id="IPR045263">
    <property type="entry name" value="GLUT"/>
</dbReference>
<dbReference type="Proteomes" id="UP000000539">
    <property type="component" value="Chromosome 15"/>
</dbReference>
<feature type="transmembrane region" description="Helical" evidence="5">
    <location>
        <begin position="14"/>
        <end position="36"/>
    </location>
</feature>